<evidence type="ECO:0000256" key="1">
    <source>
        <dbReference type="SAM" id="SignalP"/>
    </source>
</evidence>
<dbReference type="SUPFAM" id="SSF48230">
    <property type="entry name" value="Chondroitin AC/alginate lyase"/>
    <property type="match status" value="1"/>
</dbReference>
<dbReference type="OrthoDB" id="5302720at2759"/>
<dbReference type="EMBL" id="KZ613550">
    <property type="protein sequence ID" value="PMD12415.1"/>
    <property type="molecule type" value="Genomic_DNA"/>
</dbReference>
<accession>A0A2J6PED3</accession>
<feature type="signal peptide" evidence="1">
    <location>
        <begin position="1"/>
        <end position="20"/>
    </location>
</feature>
<proteinExistence type="predicted"/>
<keyword evidence="3" id="KW-1185">Reference proteome</keyword>
<evidence type="ECO:0000313" key="3">
    <source>
        <dbReference type="Proteomes" id="UP000235672"/>
    </source>
</evidence>
<keyword evidence="1" id="KW-0732">Signal</keyword>
<protein>
    <recommendedName>
        <fullName evidence="4">Alginate lyase domain-containing protein</fullName>
    </recommendedName>
</protein>
<name>A0A2J6PED3_9HELO</name>
<reference evidence="2 3" key="1">
    <citation type="submission" date="2016-05" db="EMBL/GenBank/DDBJ databases">
        <title>A degradative enzymes factory behind the ericoid mycorrhizal symbiosis.</title>
        <authorList>
            <consortium name="DOE Joint Genome Institute"/>
            <person name="Martino E."/>
            <person name="Morin E."/>
            <person name="Grelet G."/>
            <person name="Kuo A."/>
            <person name="Kohler A."/>
            <person name="Daghino S."/>
            <person name="Barry K."/>
            <person name="Choi C."/>
            <person name="Cichocki N."/>
            <person name="Clum A."/>
            <person name="Copeland A."/>
            <person name="Hainaut M."/>
            <person name="Haridas S."/>
            <person name="Labutti K."/>
            <person name="Lindquist E."/>
            <person name="Lipzen A."/>
            <person name="Khouja H.-R."/>
            <person name="Murat C."/>
            <person name="Ohm R."/>
            <person name="Olson A."/>
            <person name="Spatafora J."/>
            <person name="Veneault-Fourrey C."/>
            <person name="Henrissat B."/>
            <person name="Grigoriev I."/>
            <person name="Martin F."/>
            <person name="Perotto S."/>
        </authorList>
    </citation>
    <scope>NUCLEOTIDE SEQUENCE [LARGE SCALE GENOMIC DNA]</scope>
    <source>
        <strain evidence="2 3">UAMH 7357</strain>
    </source>
</reference>
<organism evidence="2 3">
    <name type="scientific">Hyaloscypha hepaticicola</name>
    <dbReference type="NCBI Taxonomy" id="2082293"/>
    <lineage>
        <taxon>Eukaryota</taxon>
        <taxon>Fungi</taxon>
        <taxon>Dikarya</taxon>
        <taxon>Ascomycota</taxon>
        <taxon>Pezizomycotina</taxon>
        <taxon>Leotiomycetes</taxon>
        <taxon>Helotiales</taxon>
        <taxon>Hyaloscyphaceae</taxon>
        <taxon>Hyaloscypha</taxon>
    </lineage>
</organism>
<evidence type="ECO:0000313" key="2">
    <source>
        <dbReference type="EMBL" id="PMD12415.1"/>
    </source>
</evidence>
<gene>
    <name evidence="2" type="ORF">NA56DRAFT_740671</name>
</gene>
<dbReference type="Proteomes" id="UP000235672">
    <property type="component" value="Unassembled WGS sequence"/>
</dbReference>
<dbReference type="AlphaFoldDB" id="A0A2J6PED3"/>
<sequence length="288" mass="31768">MTILGILLSTLSMTVPPFQARPLFPAEVSSSAPSKWQHPGYVISQSQVHFAKSKVARKEQPWTDAYNHMMQDGDKHGKHVSGTRTSKAPPTLTCGPVTNTDIKCTDERGDALAAWANTLPGITQPLGFGQTRTSHSSNILRNVYLPIVKDCDTRASNWNVSCLYTAIGIAVLLEDADAYNNAMTLFQETVPSIIYLESDGALPHAARGQSSSTSALECRCGQIQETCRDLTHTEYIISSISHILEISRIQGLNQYGGDLSIRLRFALGFHTQVEHWRKPPSWLCQNKD</sequence>
<feature type="chain" id="PRO_5014367469" description="Alginate lyase domain-containing protein" evidence="1">
    <location>
        <begin position="21"/>
        <end position="288"/>
    </location>
</feature>
<dbReference type="InterPro" id="IPR008929">
    <property type="entry name" value="Chondroitin_lyas"/>
</dbReference>
<evidence type="ECO:0008006" key="4">
    <source>
        <dbReference type="Google" id="ProtNLM"/>
    </source>
</evidence>